<evidence type="ECO:0000256" key="2">
    <source>
        <dbReference type="ARBA" id="ARBA00022741"/>
    </source>
</evidence>
<dbReference type="InterPro" id="IPR029047">
    <property type="entry name" value="HSP70_peptide-bd_sf"/>
</dbReference>
<dbReference type="GO" id="GO:0005524">
    <property type="term" value="F:ATP binding"/>
    <property type="evidence" value="ECO:0007669"/>
    <property type="project" value="UniProtKB-KW"/>
</dbReference>
<dbReference type="Pfam" id="PF00012">
    <property type="entry name" value="HSP70"/>
    <property type="match status" value="1"/>
</dbReference>
<keyword evidence="2 5" id="KW-0547">Nucleotide-binding</keyword>
<dbReference type="RefSeq" id="WP_145243693.1">
    <property type="nucleotide sequence ID" value="NZ_CP036273.1"/>
</dbReference>
<keyword evidence="3 5" id="KW-0067">ATP-binding</keyword>
<dbReference type="SUPFAM" id="SSF100920">
    <property type="entry name" value="Heat shock protein 70kD (HSP70), peptide-binding domain"/>
    <property type="match status" value="1"/>
</dbReference>
<sequence>MPDVIVGIDLGTTNSEVAVVENGQPRVLSEDGDPILPSVVGLADDGRLLVGRAARNQWVLAPDRTVKSVKRKMGQDVKVSLGDQQFAPQEISAMILRTLKARAERELGVPVSKAVITVPAYFNDSQRQATREAGELAGLEVVRILNEPTAAALTYNPDQSRAERILVYDLGGGTFDVSVVHTENGVVEVLASHGDTALGGDDFDELLLNHVADEFQEMYEVDLRASRTSRARLLSAVEDAKKRLSDHPFARIEEEFVAEKDGVPLHLNAEVERSDYEELIRPLLDRTMECLQRALDDAHLTAAQIDRVVLVGGATRTPLVGQLLEDRLGQPAHREVNPDLCVALGAAVQGAIVAGQNVGSVLVDITPHSIGIKCLEYTGAGGFRANEHKFAPIIKRNAPLPASRSEVFCTVSDSQPTVEIDVYQGEQQDVRRNHRVGRFMIEGLAKVAAGNQLVVQLDLTLDGVLKVSAREKSTGLTKQITVENALARYAVTERAAAQARLDRMWSDLEALAEAPPEPTADDAPPIGAASFGLAAPQLDAGPREGQRETVQARALLEKADRIRAKAAAEDQEELDRLTGKVRDALSDRRWNELEAACNDLSDVLFYLEDA</sequence>
<evidence type="ECO:0000256" key="6">
    <source>
        <dbReference type="SAM" id="Coils"/>
    </source>
</evidence>
<evidence type="ECO:0000256" key="4">
    <source>
        <dbReference type="ARBA" id="ARBA00023186"/>
    </source>
</evidence>
<keyword evidence="6" id="KW-0175">Coiled coil</keyword>
<dbReference type="Proteomes" id="UP000319576">
    <property type="component" value="Chromosome"/>
</dbReference>
<gene>
    <name evidence="7" type="primary">dnaK_5</name>
    <name evidence="7" type="ORF">ETAA1_54480</name>
</gene>
<protein>
    <submittedName>
        <fullName evidence="7">Chaperone protein DnaK</fullName>
    </submittedName>
</protein>
<dbReference type="KEGG" id="uli:ETAA1_54480"/>
<accession>A0A517Y151</accession>
<dbReference type="SUPFAM" id="SSF53067">
    <property type="entry name" value="Actin-like ATPase domain"/>
    <property type="match status" value="2"/>
</dbReference>
<dbReference type="InterPro" id="IPR013126">
    <property type="entry name" value="Hsp_70_fam"/>
</dbReference>
<organism evidence="7 8">
    <name type="scientific">Urbifossiella limnaea</name>
    <dbReference type="NCBI Taxonomy" id="2528023"/>
    <lineage>
        <taxon>Bacteria</taxon>
        <taxon>Pseudomonadati</taxon>
        <taxon>Planctomycetota</taxon>
        <taxon>Planctomycetia</taxon>
        <taxon>Gemmatales</taxon>
        <taxon>Gemmataceae</taxon>
        <taxon>Urbifossiella</taxon>
    </lineage>
</organism>
<dbReference type="EMBL" id="CP036273">
    <property type="protein sequence ID" value="QDU23448.1"/>
    <property type="molecule type" value="Genomic_DNA"/>
</dbReference>
<evidence type="ECO:0000256" key="5">
    <source>
        <dbReference type="RuleBase" id="RU003322"/>
    </source>
</evidence>
<proteinExistence type="inferred from homology"/>
<dbReference type="Gene3D" id="3.30.420.40">
    <property type="match status" value="2"/>
</dbReference>
<keyword evidence="4" id="KW-0143">Chaperone</keyword>
<comment type="similarity">
    <text evidence="1 5">Belongs to the heat shock protein 70 family.</text>
</comment>
<dbReference type="Gene3D" id="2.60.34.10">
    <property type="entry name" value="Substrate Binding Domain Of DNAk, Chain A, domain 1"/>
    <property type="match status" value="1"/>
</dbReference>
<evidence type="ECO:0000256" key="1">
    <source>
        <dbReference type="ARBA" id="ARBA00007381"/>
    </source>
</evidence>
<keyword evidence="8" id="KW-1185">Reference proteome</keyword>
<name>A0A517Y151_9BACT</name>
<feature type="coiled-coil region" evidence="6">
    <location>
        <begin position="552"/>
        <end position="587"/>
    </location>
</feature>
<dbReference type="InterPro" id="IPR018181">
    <property type="entry name" value="Heat_shock_70_CS"/>
</dbReference>
<evidence type="ECO:0000313" key="8">
    <source>
        <dbReference type="Proteomes" id="UP000319576"/>
    </source>
</evidence>
<dbReference type="FunFam" id="3.90.640.10:FF:000003">
    <property type="entry name" value="Molecular chaperone DnaK"/>
    <property type="match status" value="1"/>
</dbReference>
<evidence type="ECO:0000313" key="7">
    <source>
        <dbReference type="EMBL" id="QDU23448.1"/>
    </source>
</evidence>
<dbReference type="Gene3D" id="3.90.640.10">
    <property type="entry name" value="Actin, Chain A, domain 4"/>
    <property type="match status" value="1"/>
</dbReference>
<dbReference type="PANTHER" id="PTHR19375">
    <property type="entry name" value="HEAT SHOCK PROTEIN 70KDA"/>
    <property type="match status" value="1"/>
</dbReference>
<reference evidence="7 8" key="1">
    <citation type="submission" date="2019-02" db="EMBL/GenBank/DDBJ databases">
        <title>Deep-cultivation of Planctomycetes and their phenomic and genomic characterization uncovers novel biology.</title>
        <authorList>
            <person name="Wiegand S."/>
            <person name="Jogler M."/>
            <person name="Boedeker C."/>
            <person name="Pinto D."/>
            <person name="Vollmers J."/>
            <person name="Rivas-Marin E."/>
            <person name="Kohn T."/>
            <person name="Peeters S.H."/>
            <person name="Heuer A."/>
            <person name="Rast P."/>
            <person name="Oberbeckmann S."/>
            <person name="Bunk B."/>
            <person name="Jeske O."/>
            <person name="Meyerdierks A."/>
            <person name="Storesund J.E."/>
            <person name="Kallscheuer N."/>
            <person name="Luecker S."/>
            <person name="Lage O.M."/>
            <person name="Pohl T."/>
            <person name="Merkel B.J."/>
            <person name="Hornburger P."/>
            <person name="Mueller R.-W."/>
            <person name="Bruemmer F."/>
            <person name="Labrenz M."/>
            <person name="Spormann A.M."/>
            <person name="Op den Camp H."/>
            <person name="Overmann J."/>
            <person name="Amann R."/>
            <person name="Jetten M.S.M."/>
            <person name="Mascher T."/>
            <person name="Medema M.H."/>
            <person name="Devos D.P."/>
            <person name="Kaster A.-K."/>
            <person name="Ovreas L."/>
            <person name="Rohde M."/>
            <person name="Galperin M.Y."/>
            <person name="Jogler C."/>
        </authorList>
    </citation>
    <scope>NUCLEOTIDE SEQUENCE [LARGE SCALE GENOMIC DNA]</scope>
    <source>
        <strain evidence="7 8">ETA_A1</strain>
    </source>
</reference>
<dbReference type="AlphaFoldDB" id="A0A517Y151"/>
<dbReference type="PROSITE" id="PS00297">
    <property type="entry name" value="HSP70_1"/>
    <property type="match status" value="1"/>
</dbReference>
<dbReference type="InterPro" id="IPR043129">
    <property type="entry name" value="ATPase_NBD"/>
</dbReference>
<dbReference type="PROSITE" id="PS00329">
    <property type="entry name" value="HSP70_2"/>
    <property type="match status" value="1"/>
</dbReference>
<evidence type="ECO:0000256" key="3">
    <source>
        <dbReference type="ARBA" id="ARBA00022840"/>
    </source>
</evidence>
<dbReference type="PRINTS" id="PR00301">
    <property type="entry name" value="HEATSHOCK70"/>
</dbReference>
<dbReference type="FunFam" id="3.30.420.40:FF:000071">
    <property type="entry name" value="Molecular chaperone DnaK"/>
    <property type="match status" value="1"/>
</dbReference>
<dbReference type="OrthoDB" id="9766019at2"/>
<dbReference type="GO" id="GO:0140662">
    <property type="term" value="F:ATP-dependent protein folding chaperone"/>
    <property type="evidence" value="ECO:0007669"/>
    <property type="project" value="InterPro"/>
</dbReference>